<accession>A0A517PWS8</accession>
<dbReference type="SUPFAM" id="SSF48452">
    <property type="entry name" value="TPR-like"/>
    <property type="match status" value="1"/>
</dbReference>
<dbReference type="Gene3D" id="1.10.1130.10">
    <property type="entry name" value="Flavocytochrome C3, Chain A"/>
    <property type="match status" value="2"/>
</dbReference>
<evidence type="ECO:0000259" key="4">
    <source>
        <dbReference type="Pfam" id="PF13435"/>
    </source>
</evidence>
<evidence type="ECO:0000256" key="1">
    <source>
        <dbReference type="ARBA" id="ARBA00022729"/>
    </source>
</evidence>
<organism evidence="5 6">
    <name type="scientific">Gimesia chilikensis</name>
    <dbReference type="NCBI Taxonomy" id="2605989"/>
    <lineage>
        <taxon>Bacteria</taxon>
        <taxon>Pseudomonadati</taxon>
        <taxon>Planctomycetota</taxon>
        <taxon>Planctomycetia</taxon>
        <taxon>Planctomycetales</taxon>
        <taxon>Planctomycetaceae</taxon>
        <taxon>Gimesia</taxon>
    </lineage>
</organism>
<keyword evidence="6" id="KW-1185">Reference proteome</keyword>
<keyword evidence="2" id="KW-0802">TPR repeat</keyword>
<dbReference type="InterPro" id="IPR016024">
    <property type="entry name" value="ARM-type_fold"/>
</dbReference>
<dbReference type="Gene3D" id="1.25.10.10">
    <property type="entry name" value="Leucine-rich Repeat Variant"/>
    <property type="match status" value="1"/>
</dbReference>
<protein>
    <submittedName>
        <fullName evidence="5">Photosystem I assembly protein Ycf3</fullName>
    </submittedName>
</protein>
<dbReference type="EMBL" id="CP036266">
    <property type="protein sequence ID" value="QDT23823.1"/>
    <property type="molecule type" value="Genomic_DNA"/>
</dbReference>
<dbReference type="PANTHER" id="PTHR35038:SF8">
    <property type="entry name" value="C-TYPE POLYHEME CYTOCHROME OMCC"/>
    <property type="match status" value="1"/>
</dbReference>
<sequence>MKKRWIYGVIIFLCLTSIGLAIDWWTALPEGEQATYVGRQTCFECHQQQAEEWKESDHDLAMNPATPKFVLGDFDNTELEHFGITSRMSREGDKYYVTTQGPDGEMSRFEVKYVIGVHPLQQYLAELERGKIQVLPVTWDTELKRWYYASPDEPFGPEDPLHWTGSAQNWNHMCAECHTTNWAKNYDIATDTHHYSFSEMRVSCEACHGPGSIHVKLANSHSLFWDRRYGYGLAKLKGEDATAQLESCAPCHSHRRHVSPGHTPLDRFHDHYALSLLEDHLYHPDGQIDEEVYVFGSFTQSKMYRKGVRCTDCHNPHSLKLKFEGNKLCTQCHLEAKYDVPGHHHHKVDSKGAACVECHMPTKTYMGVDPRRDHSLRIPRPDLSVKLGTPNACNQCHTKADETPQWAAKKVDEWYGPKRRDDPHYGEILAAGQAGNPDAERALIKLTREKEVGPIVRATAVSLLASRYDTPESRKVVERSLKSNEELVRMAALRGFEGWNPRSEAEASRVGKLLAEGLTDDSRGVRTEVARILSSLPIMPNTDSNRKALERALKDYKNNLLTDGDQSGSHMSLGILYANEGDLKKAEAEFRLAIKLAPAVAGARSNLAQLLEQQGRTQEAQELRSEEVELLARDARLLPDNALLQYRVGLLYYLLGREDEAASALEKACELEPQSADFRLMLTLLYEKQQKWEQALDSVKRLIQLQPENPTFRQIQMNLQQKANPQGK</sequence>
<dbReference type="Pfam" id="PF13435">
    <property type="entry name" value="Cytochrome_C554"/>
    <property type="match status" value="2"/>
</dbReference>
<gene>
    <name evidence="5" type="ORF">HG66A1_56480</name>
</gene>
<evidence type="ECO:0000313" key="5">
    <source>
        <dbReference type="EMBL" id="QDT23823.1"/>
    </source>
</evidence>
<keyword evidence="1" id="KW-0732">Signal</keyword>
<dbReference type="Pfam" id="PF14559">
    <property type="entry name" value="TPR_19"/>
    <property type="match status" value="1"/>
</dbReference>
<name>A0A517PWS8_9PLAN</name>
<evidence type="ECO:0000256" key="2">
    <source>
        <dbReference type="PROSITE-ProRule" id="PRU00339"/>
    </source>
</evidence>
<reference evidence="5 6" key="1">
    <citation type="submission" date="2019-02" db="EMBL/GenBank/DDBJ databases">
        <title>Deep-cultivation of Planctomycetes and their phenomic and genomic characterization uncovers novel biology.</title>
        <authorList>
            <person name="Wiegand S."/>
            <person name="Jogler M."/>
            <person name="Boedeker C."/>
            <person name="Pinto D."/>
            <person name="Vollmers J."/>
            <person name="Rivas-Marin E."/>
            <person name="Kohn T."/>
            <person name="Peeters S.H."/>
            <person name="Heuer A."/>
            <person name="Rast P."/>
            <person name="Oberbeckmann S."/>
            <person name="Bunk B."/>
            <person name="Jeske O."/>
            <person name="Meyerdierks A."/>
            <person name="Storesund J.E."/>
            <person name="Kallscheuer N."/>
            <person name="Luecker S."/>
            <person name="Lage O.M."/>
            <person name="Pohl T."/>
            <person name="Merkel B.J."/>
            <person name="Hornburger P."/>
            <person name="Mueller R.-W."/>
            <person name="Bruemmer F."/>
            <person name="Labrenz M."/>
            <person name="Spormann A.M."/>
            <person name="Op den Camp H."/>
            <person name="Overmann J."/>
            <person name="Amann R."/>
            <person name="Jetten M.S.M."/>
            <person name="Mascher T."/>
            <person name="Medema M.H."/>
            <person name="Devos D.P."/>
            <person name="Kaster A.-K."/>
            <person name="Ovreas L."/>
            <person name="Rohde M."/>
            <person name="Galperin M.Y."/>
            <person name="Jogler C."/>
        </authorList>
    </citation>
    <scope>NUCLEOTIDE SEQUENCE [LARGE SCALE GENOMIC DNA]</scope>
    <source>
        <strain evidence="5 6">HG66A1</strain>
    </source>
</reference>
<dbReference type="InterPro" id="IPR019734">
    <property type="entry name" value="TPR_rpt"/>
</dbReference>
<evidence type="ECO:0000259" key="3">
    <source>
        <dbReference type="Pfam" id="PF09699"/>
    </source>
</evidence>
<dbReference type="AlphaFoldDB" id="A0A517PWS8"/>
<evidence type="ECO:0000313" key="6">
    <source>
        <dbReference type="Proteomes" id="UP000320421"/>
    </source>
</evidence>
<dbReference type="OrthoDB" id="234670at2"/>
<dbReference type="InterPro" id="IPR023155">
    <property type="entry name" value="Cyt_c-552/4"/>
</dbReference>
<dbReference type="PANTHER" id="PTHR35038">
    <property type="entry name" value="DISSIMILATORY SULFITE REDUCTASE SIRA"/>
    <property type="match status" value="1"/>
</dbReference>
<dbReference type="Pfam" id="PF09699">
    <property type="entry name" value="Paired_CXXCH_1"/>
    <property type="match status" value="1"/>
</dbReference>
<feature type="domain" description="Cytochrome c-552/4" evidence="4">
    <location>
        <begin position="41"/>
        <end position="64"/>
    </location>
</feature>
<feature type="repeat" description="TPR" evidence="2">
    <location>
        <begin position="642"/>
        <end position="675"/>
    </location>
</feature>
<dbReference type="RefSeq" id="WP_145191781.1">
    <property type="nucleotide sequence ID" value="NZ_CP036266.1"/>
</dbReference>
<feature type="domain" description="Cytochrome c-552/4" evidence="4">
    <location>
        <begin position="170"/>
        <end position="209"/>
    </location>
</feature>
<dbReference type="InterPro" id="IPR011989">
    <property type="entry name" value="ARM-like"/>
</dbReference>
<dbReference type="Proteomes" id="UP000320421">
    <property type="component" value="Chromosome"/>
</dbReference>
<dbReference type="SUPFAM" id="SSF48371">
    <property type="entry name" value="ARM repeat"/>
    <property type="match status" value="1"/>
</dbReference>
<feature type="repeat" description="TPR" evidence="2">
    <location>
        <begin position="676"/>
        <end position="709"/>
    </location>
</feature>
<dbReference type="Gene3D" id="1.25.40.10">
    <property type="entry name" value="Tetratricopeptide repeat domain"/>
    <property type="match status" value="2"/>
</dbReference>
<dbReference type="InterPro" id="IPR051829">
    <property type="entry name" value="Multiheme_Cytochr_ET"/>
</dbReference>
<dbReference type="SUPFAM" id="SSF48695">
    <property type="entry name" value="Multiheme cytochromes"/>
    <property type="match status" value="1"/>
</dbReference>
<dbReference type="InterPro" id="IPR036280">
    <property type="entry name" value="Multihaem_cyt_sf"/>
</dbReference>
<dbReference type="PROSITE" id="PS50005">
    <property type="entry name" value="TPR"/>
    <property type="match status" value="3"/>
</dbReference>
<dbReference type="SMART" id="SM00028">
    <property type="entry name" value="TPR"/>
    <property type="match status" value="4"/>
</dbReference>
<dbReference type="Pfam" id="PF13432">
    <property type="entry name" value="TPR_16"/>
    <property type="match status" value="1"/>
</dbReference>
<feature type="repeat" description="TPR" evidence="2">
    <location>
        <begin position="567"/>
        <end position="600"/>
    </location>
</feature>
<proteinExistence type="predicted"/>
<dbReference type="InterPro" id="IPR011990">
    <property type="entry name" value="TPR-like_helical_dom_sf"/>
</dbReference>
<dbReference type="InterPro" id="IPR010177">
    <property type="entry name" value="Paired_CXXCH_1"/>
</dbReference>
<feature type="domain" description="Doubled CXXCH motif" evidence="3">
    <location>
        <begin position="306"/>
        <end position="336"/>
    </location>
</feature>